<evidence type="ECO:0000256" key="3">
    <source>
        <dbReference type="ARBA" id="ARBA00022692"/>
    </source>
</evidence>
<dbReference type="PANTHER" id="PTHR39087">
    <property type="entry name" value="UPF0104 MEMBRANE PROTEIN MJ1595"/>
    <property type="match status" value="1"/>
</dbReference>
<protein>
    <submittedName>
        <fullName evidence="7">Lysylphosphatidylglycerol synthase domain-containing protein</fullName>
    </submittedName>
</protein>
<evidence type="ECO:0000256" key="5">
    <source>
        <dbReference type="ARBA" id="ARBA00023136"/>
    </source>
</evidence>
<reference evidence="7" key="1">
    <citation type="submission" date="2023-01" db="EMBL/GenBank/DDBJ databases">
        <title>Draft genome sequence of Nocardiopsis sp. LSu2-4 isolated from halophytes.</title>
        <authorList>
            <person name="Duangmal K."/>
            <person name="Chantavorakit T."/>
        </authorList>
    </citation>
    <scope>NUCLEOTIDE SEQUENCE</scope>
    <source>
        <strain evidence="7">LSu2-4</strain>
    </source>
</reference>
<dbReference type="PANTHER" id="PTHR39087:SF2">
    <property type="entry name" value="UPF0104 MEMBRANE PROTEIN MJ1595"/>
    <property type="match status" value="1"/>
</dbReference>
<keyword evidence="5 6" id="KW-0472">Membrane</keyword>
<keyword evidence="4 6" id="KW-1133">Transmembrane helix</keyword>
<name>A0ABT4THK6_9ACTN</name>
<dbReference type="Pfam" id="PF03706">
    <property type="entry name" value="LPG_synthase_TM"/>
    <property type="match status" value="1"/>
</dbReference>
<evidence type="ECO:0000256" key="1">
    <source>
        <dbReference type="ARBA" id="ARBA00004651"/>
    </source>
</evidence>
<feature type="transmembrane region" description="Helical" evidence="6">
    <location>
        <begin position="503"/>
        <end position="527"/>
    </location>
</feature>
<evidence type="ECO:0000313" key="7">
    <source>
        <dbReference type="EMBL" id="MDA2803885.1"/>
    </source>
</evidence>
<proteinExistence type="predicted"/>
<feature type="transmembrane region" description="Helical" evidence="6">
    <location>
        <begin position="119"/>
        <end position="138"/>
    </location>
</feature>
<sequence length="774" mass="78241">MRRPTDLLVGTAGAVAVAAVLGLVSLAGDGQGAAPDELRSLLPPSLLALVAAAANIAVLVLAAVAAVERLIRRAGRDLVRGLAAAAFSYGATEAVNAAVLALSGPTGPPEALSAGAHTWLLGGPAHAYLAAAMAYTAAVGPVRLARVRGGLWAGIAATAAAVLLAGVATVPALALTALLGATGAALAGFAVGAARPESLTGPMVEELRRFGLEPLTLAPAGTDGEGNRRFTADTPSRRLDLVLMRADDTVQALKRLGGMVLLRGPVAPPVRLGLSRRLEHAAVMGWAARAAGACVPDVLGIGDVGAGSAVLIREYAPVRTLEEVREEELTDAALEGLWRELALLHRNRIAHGSIGGDTVGWRTGGRPAFTGLSGGSVAAAPLKASLDTAALLTAVALRTGAERSVRAAVAVLGLEAVAGALPLLQPAGMPLGLRRRLRGHPGVLGEVRARITGLAPEAPARPARLERMRPRTVVSAAVATVVALVLANQLAGVDLTTVAAADAGWAAAAFAAATACMVAAALALMGFVPIRLNLWTTVLVQYAGSFIRIAAPAGLGSLAINTRYVTCQGASAGLAISAVGLSQAVGLLTHVPLLLVSAYLTGTGTDRFTDFSPSPTLVAVVLVPAAGVAAVLLVPRLRGLVVERVRPYFQGVVPQLLDLLQRPRRLAMGVGGTLLLTAGFVGSLYFSVLAFGGQADLAAVAVVFLAGNALGSAAPTPGGLGAVEAALLTGLSTVAGLPVAVGLPAVLLFRVLTFWFPVLPGWGAFHLLQRWKAI</sequence>
<evidence type="ECO:0000256" key="2">
    <source>
        <dbReference type="ARBA" id="ARBA00022475"/>
    </source>
</evidence>
<dbReference type="InterPro" id="IPR022791">
    <property type="entry name" value="L-PG_synthase/AglD"/>
</dbReference>
<keyword evidence="2" id="KW-1003">Cell membrane</keyword>
<dbReference type="Proteomes" id="UP001165685">
    <property type="component" value="Unassembled WGS sequence"/>
</dbReference>
<feature type="transmembrane region" description="Helical" evidence="6">
    <location>
        <begin position="79"/>
        <end position="99"/>
    </location>
</feature>
<comment type="subcellular location">
    <subcellularLocation>
        <location evidence="1">Cell membrane</location>
        <topology evidence="1">Multi-pass membrane protein</topology>
    </subcellularLocation>
</comment>
<organism evidence="7 8">
    <name type="scientific">Nocardiopsis suaedae</name>
    <dbReference type="NCBI Taxonomy" id="3018444"/>
    <lineage>
        <taxon>Bacteria</taxon>
        <taxon>Bacillati</taxon>
        <taxon>Actinomycetota</taxon>
        <taxon>Actinomycetes</taxon>
        <taxon>Streptosporangiales</taxon>
        <taxon>Nocardiopsidaceae</taxon>
        <taxon>Nocardiopsis</taxon>
    </lineage>
</organism>
<comment type="caution">
    <text evidence="7">The sequence shown here is derived from an EMBL/GenBank/DDBJ whole genome shotgun (WGS) entry which is preliminary data.</text>
</comment>
<evidence type="ECO:0000256" key="6">
    <source>
        <dbReference type="SAM" id="Phobius"/>
    </source>
</evidence>
<feature type="transmembrane region" description="Helical" evidence="6">
    <location>
        <begin position="7"/>
        <end position="26"/>
    </location>
</feature>
<feature type="transmembrane region" description="Helical" evidence="6">
    <location>
        <begin position="747"/>
        <end position="768"/>
    </location>
</feature>
<accession>A0ABT4THK6</accession>
<keyword evidence="8" id="KW-1185">Reference proteome</keyword>
<dbReference type="EMBL" id="JAQFWP010000006">
    <property type="protein sequence ID" value="MDA2803885.1"/>
    <property type="molecule type" value="Genomic_DNA"/>
</dbReference>
<feature type="transmembrane region" description="Helical" evidence="6">
    <location>
        <begin position="697"/>
        <end position="714"/>
    </location>
</feature>
<gene>
    <name evidence="7" type="ORF">O4U47_05130</name>
</gene>
<keyword evidence="3 6" id="KW-0812">Transmembrane</keyword>
<dbReference type="SUPFAM" id="SSF56112">
    <property type="entry name" value="Protein kinase-like (PK-like)"/>
    <property type="match status" value="1"/>
</dbReference>
<feature type="transmembrane region" description="Helical" evidence="6">
    <location>
        <begin position="174"/>
        <end position="194"/>
    </location>
</feature>
<evidence type="ECO:0000256" key="4">
    <source>
        <dbReference type="ARBA" id="ARBA00022989"/>
    </source>
</evidence>
<feature type="transmembrane region" description="Helical" evidence="6">
    <location>
        <begin position="572"/>
        <end position="596"/>
    </location>
</feature>
<feature type="transmembrane region" description="Helical" evidence="6">
    <location>
        <begin position="472"/>
        <end position="491"/>
    </location>
</feature>
<feature type="transmembrane region" description="Helical" evidence="6">
    <location>
        <begin position="616"/>
        <end position="634"/>
    </location>
</feature>
<feature type="transmembrane region" description="Helical" evidence="6">
    <location>
        <begin position="46"/>
        <end position="67"/>
    </location>
</feature>
<feature type="transmembrane region" description="Helical" evidence="6">
    <location>
        <begin position="666"/>
        <end position="691"/>
    </location>
</feature>
<evidence type="ECO:0000313" key="8">
    <source>
        <dbReference type="Proteomes" id="UP001165685"/>
    </source>
</evidence>
<feature type="transmembrane region" description="Helical" evidence="6">
    <location>
        <begin position="150"/>
        <end position="168"/>
    </location>
</feature>
<dbReference type="InterPro" id="IPR011009">
    <property type="entry name" value="Kinase-like_dom_sf"/>
</dbReference>
<feature type="transmembrane region" description="Helical" evidence="6">
    <location>
        <begin position="721"/>
        <end position="741"/>
    </location>
</feature>